<keyword evidence="1" id="KW-0812">Transmembrane</keyword>
<feature type="transmembrane region" description="Helical" evidence="1">
    <location>
        <begin position="145"/>
        <end position="168"/>
    </location>
</feature>
<evidence type="ECO:0008006" key="4">
    <source>
        <dbReference type="Google" id="ProtNLM"/>
    </source>
</evidence>
<keyword evidence="1" id="KW-1133">Transmembrane helix</keyword>
<feature type="transmembrane region" description="Helical" evidence="1">
    <location>
        <begin position="34"/>
        <end position="52"/>
    </location>
</feature>
<evidence type="ECO:0000256" key="1">
    <source>
        <dbReference type="SAM" id="Phobius"/>
    </source>
</evidence>
<organism evidence="2 3">
    <name type="scientific">Sphingomonas sanguinis</name>
    <dbReference type="NCBI Taxonomy" id="33051"/>
    <lineage>
        <taxon>Bacteria</taxon>
        <taxon>Pseudomonadati</taxon>
        <taxon>Pseudomonadota</taxon>
        <taxon>Alphaproteobacteria</taxon>
        <taxon>Sphingomonadales</taxon>
        <taxon>Sphingomonadaceae</taxon>
        <taxon>Sphingomonas</taxon>
    </lineage>
</organism>
<feature type="transmembrane region" description="Helical" evidence="1">
    <location>
        <begin position="233"/>
        <end position="252"/>
    </location>
</feature>
<feature type="transmembrane region" description="Helical" evidence="1">
    <location>
        <begin position="72"/>
        <end position="91"/>
    </location>
</feature>
<keyword evidence="1" id="KW-0472">Membrane</keyword>
<evidence type="ECO:0000313" key="3">
    <source>
        <dbReference type="Proteomes" id="UP000531581"/>
    </source>
</evidence>
<feature type="transmembrane region" description="Helical" evidence="1">
    <location>
        <begin position="287"/>
        <end position="308"/>
    </location>
</feature>
<name>A0A7Y7QY66_9SPHN</name>
<dbReference type="EMBL" id="JABYQV010000019">
    <property type="protein sequence ID" value="NVP32816.1"/>
    <property type="molecule type" value="Genomic_DNA"/>
</dbReference>
<gene>
    <name evidence="2" type="ORF">HLV41_17405</name>
</gene>
<feature type="transmembrane region" description="Helical" evidence="1">
    <location>
        <begin position="180"/>
        <end position="197"/>
    </location>
</feature>
<reference evidence="2 3" key="1">
    <citation type="submission" date="2020-05" db="EMBL/GenBank/DDBJ databases">
        <title>Draft Genome Sequences of Sphingomonas sp. Isolated from the International Space Station.</title>
        <authorList>
            <person name="Bijlani S."/>
            <person name="Singh N.K."/>
            <person name="Mason C.E."/>
            <person name="Wang C.C."/>
            <person name="Venkateswaran K."/>
        </authorList>
    </citation>
    <scope>NUCLEOTIDE SEQUENCE [LARGE SCALE GENOMIC DNA]</scope>
    <source>
        <strain evidence="2">ISS-IIF7SWP</strain>
    </source>
</reference>
<proteinExistence type="predicted"/>
<accession>A0A7Y7QY66</accession>
<comment type="caution">
    <text evidence="2">The sequence shown here is derived from an EMBL/GenBank/DDBJ whole genome shotgun (WGS) entry which is preliminary data.</text>
</comment>
<dbReference type="AlphaFoldDB" id="A0A7Y7QY66"/>
<protein>
    <recommendedName>
        <fullName evidence="4">Flippase-like domain-containing protein</fullName>
    </recommendedName>
</protein>
<evidence type="ECO:0000313" key="2">
    <source>
        <dbReference type="EMBL" id="NVP32816.1"/>
    </source>
</evidence>
<sequence>MPPVVSALSPAASIDARTILQLEPKPLLEGRRQWSATLGGALSLLIFCAVAWQLRTVNLPDLAAMLPSSGAFWLTFTCYFLAGPALEWCIYRRLWNLPAIGFPALLRKLVSNEMLLSYSGEIYFYDWARRHLKLATSPFAAIKDVAMLSALVGNVVTIILVLAAAPLFRGLSLGTDGRHLAASIAVVIASSTVILVLRRRLFSLSRPDLRFVIFVHTARIATTTLLAATLWHLLLPTVALEWWIVLAATRLLLSRLPFMPNHDVVFAGVATFLVGATSPIADAVTLVAATSLAGLILCGVLLGTSSLARMLAQ</sequence>
<dbReference type="Proteomes" id="UP000531581">
    <property type="component" value="Unassembled WGS sequence"/>
</dbReference>